<dbReference type="Gene3D" id="3.10.450.50">
    <property type="match status" value="1"/>
</dbReference>
<reference evidence="3" key="1">
    <citation type="journal article" date="2023" name="Commun. Biol.">
        <title>Genome analysis of Parmales, the sister group of diatoms, reveals the evolutionary specialization of diatoms from phago-mixotrophs to photoautotrophs.</title>
        <authorList>
            <person name="Ban H."/>
            <person name="Sato S."/>
            <person name="Yoshikawa S."/>
            <person name="Yamada K."/>
            <person name="Nakamura Y."/>
            <person name="Ichinomiya M."/>
            <person name="Sato N."/>
            <person name="Blanc-Mathieu R."/>
            <person name="Endo H."/>
            <person name="Kuwata A."/>
            <person name="Ogata H."/>
        </authorList>
    </citation>
    <scope>NUCLEOTIDE SEQUENCE [LARGE SCALE GENOMIC DNA]</scope>
    <source>
        <strain evidence="3">NIES 3701</strain>
    </source>
</reference>
<keyword evidence="1" id="KW-0732">Signal</keyword>
<feature type="signal peptide" evidence="1">
    <location>
        <begin position="1"/>
        <end position="16"/>
    </location>
</feature>
<evidence type="ECO:0000313" key="2">
    <source>
        <dbReference type="EMBL" id="GMH98462.1"/>
    </source>
</evidence>
<gene>
    <name evidence="2" type="ORF">TrST_g2367</name>
</gene>
<comment type="caution">
    <text evidence="2">The sequence shown here is derived from an EMBL/GenBank/DDBJ whole genome shotgun (WGS) entry which is preliminary data.</text>
</comment>
<organism evidence="2 3">
    <name type="scientific">Triparma strigata</name>
    <dbReference type="NCBI Taxonomy" id="1606541"/>
    <lineage>
        <taxon>Eukaryota</taxon>
        <taxon>Sar</taxon>
        <taxon>Stramenopiles</taxon>
        <taxon>Ochrophyta</taxon>
        <taxon>Bolidophyceae</taxon>
        <taxon>Parmales</taxon>
        <taxon>Triparmaceae</taxon>
        <taxon>Triparma</taxon>
    </lineage>
</organism>
<keyword evidence="3" id="KW-1185">Reference proteome</keyword>
<proteinExistence type="predicted"/>
<protein>
    <recommendedName>
        <fullName evidence="4">SnoaL-like domain-containing protein</fullName>
    </recommendedName>
</protein>
<feature type="chain" id="PRO_5040832550" description="SnoaL-like domain-containing protein" evidence="1">
    <location>
        <begin position="17"/>
        <end position="359"/>
    </location>
</feature>
<dbReference type="SUPFAM" id="SSF54427">
    <property type="entry name" value="NTF2-like"/>
    <property type="match status" value="1"/>
</dbReference>
<dbReference type="EMBL" id="BRXY01000518">
    <property type="protein sequence ID" value="GMH98462.1"/>
    <property type="molecule type" value="Genomic_DNA"/>
</dbReference>
<accession>A0A9W7F1V1</accession>
<dbReference type="AlphaFoldDB" id="A0A9W7F1V1"/>
<dbReference type="InterPro" id="IPR032710">
    <property type="entry name" value="NTF2-like_dom_sf"/>
</dbReference>
<evidence type="ECO:0000313" key="3">
    <source>
        <dbReference type="Proteomes" id="UP001165085"/>
    </source>
</evidence>
<name>A0A9W7F1V1_9STRA</name>
<dbReference type="Proteomes" id="UP001165085">
    <property type="component" value="Unassembled WGS sequence"/>
</dbReference>
<dbReference type="OrthoDB" id="5130at2759"/>
<evidence type="ECO:0000256" key="1">
    <source>
        <dbReference type="SAM" id="SignalP"/>
    </source>
</evidence>
<sequence>MTAAVCLLFSKTLTDAVGIDLVEPTLSITRVLGVASTFLFVRESGFRRKQLNRLELESSARDLRITVSSVAGGVERTLRDFDGQNRFLVIRGTKDELRKVLNLAIVYQKRFIMSKTLLLCSSTDESTKADWLPSNAPSTYKWLATVSPSAKSGWEAFFAGLLEDDEPNASCWFGLNQRGRSFGSGLGAPDLLTLFGRSLRPVELISPSDSSTSSSASFSPSETKVLEKQKQFYQHLTSGDLQSMTEMFSSSRSEAVQGVVDAGGSLDSWKLNLQAGARPENLITFDSDVYVDDKTSIAYSTNVESVDGAFSTLLALQRWVLEDGDWKIYEHSTIPWTVDSAAAGTLLCDCRGCVALTKK</sequence>
<evidence type="ECO:0008006" key="4">
    <source>
        <dbReference type="Google" id="ProtNLM"/>
    </source>
</evidence>